<dbReference type="AlphaFoldDB" id="A0A4Y2CWV4"/>
<sequence length="120" mass="13859">MPLNLKIKPESEYVHIVRLRQNIVVGGRTFQPCDYEDTVHGWYNNTAECIKEGRIISEDRLEDKGLINIFTDGSISELGVVTAFCILDEEQELQHFWQARLHEVNSVYQAEMTAIYEAVK</sequence>
<gene>
    <name evidence="1" type="ORF">AVEN_57494_1</name>
</gene>
<organism evidence="1 2">
    <name type="scientific">Araneus ventricosus</name>
    <name type="common">Orbweaver spider</name>
    <name type="synonym">Epeira ventricosa</name>
    <dbReference type="NCBI Taxonomy" id="182803"/>
    <lineage>
        <taxon>Eukaryota</taxon>
        <taxon>Metazoa</taxon>
        <taxon>Ecdysozoa</taxon>
        <taxon>Arthropoda</taxon>
        <taxon>Chelicerata</taxon>
        <taxon>Arachnida</taxon>
        <taxon>Araneae</taxon>
        <taxon>Araneomorphae</taxon>
        <taxon>Entelegynae</taxon>
        <taxon>Araneoidea</taxon>
        <taxon>Araneidae</taxon>
        <taxon>Araneus</taxon>
    </lineage>
</organism>
<dbReference type="EMBL" id="BGPR01000262">
    <property type="protein sequence ID" value="GBM08961.1"/>
    <property type="molecule type" value="Genomic_DNA"/>
</dbReference>
<dbReference type="Proteomes" id="UP000499080">
    <property type="component" value="Unassembled WGS sequence"/>
</dbReference>
<evidence type="ECO:0000313" key="2">
    <source>
        <dbReference type="Proteomes" id="UP000499080"/>
    </source>
</evidence>
<comment type="caution">
    <text evidence="1">The sequence shown here is derived from an EMBL/GenBank/DDBJ whole genome shotgun (WGS) entry which is preliminary data.</text>
</comment>
<evidence type="ECO:0000313" key="1">
    <source>
        <dbReference type="EMBL" id="GBM08961.1"/>
    </source>
</evidence>
<proteinExistence type="predicted"/>
<dbReference type="GO" id="GO:0003676">
    <property type="term" value="F:nucleic acid binding"/>
    <property type="evidence" value="ECO:0007669"/>
    <property type="project" value="InterPro"/>
</dbReference>
<dbReference type="Gene3D" id="3.30.420.10">
    <property type="entry name" value="Ribonuclease H-like superfamily/Ribonuclease H"/>
    <property type="match status" value="1"/>
</dbReference>
<protein>
    <recommendedName>
        <fullName evidence="3">RNase H type-1 domain-containing protein</fullName>
    </recommendedName>
</protein>
<accession>A0A4Y2CWV4</accession>
<dbReference type="OrthoDB" id="7695642at2759"/>
<evidence type="ECO:0008006" key="3">
    <source>
        <dbReference type="Google" id="ProtNLM"/>
    </source>
</evidence>
<reference evidence="1 2" key="1">
    <citation type="journal article" date="2019" name="Sci. Rep.">
        <title>Orb-weaving spider Araneus ventricosus genome elucidates the spidroin gene catalogue.</title>
        <authorList>
            <person name="Kono N."/>
            <person name="Nakamura H."/>
            <person name="Ohtoshi R."/>
            <person name="Moran D.A.P."/>
            <person name="Shinohara A."/>
            <person name="Yoshida Y."/>
            <person name="Fujiwara M."/>
            <person name="Mori M."/>
            <person name="Tomita M."/>
            <person name="Arakawa K."/>
        </authorList>
    </citation>
    <scope>NUCLEOTIDE SEQUENCE [LARGE SCALE GENOMIC DNA]</scope>
</reference>
<dbReference type="InterPro" id="IPR036397">
    <property type="entry name" value="RNaseH_sf"/>
</dbReference>
<name>A0A4Y2CWV4_ARAVE</name>
<keyword evidence="2" id="KW-1185">Reference proteome</keyword>